<reference evidence="5" key="1">
    <citation type="submission" date="2017-02" db="UniProtKB">
        <authorList>
            <consortium name="WormBaseParasite"/>
        </authorList>
    </citation>
    <scope>IDENTIFICATION</scope>
</reference>
<dbReference type="SUPFAM" id="SSF81901">
    <property type="entry name" value="HCP-like"/>
    <property type="match status" value="1"/>
</dbReference>
<dbReference type="PROSITE" id="PS50293">
    <property type="entry name" value="TPR_REGION"/>
    <property type="match status" value="2"/>
</dbReference>
<dbReference type="Gene3D" id="1.25.40.10">
    <property type="entry name" value="Tetratricopeptide repeat domain"/>
    <property type="match status" value="2"/>
</dbReference>
<dbReference type="GO" id="GO:0042073">
    <property type="term" value="P:intraciliary transport"/>
    <property type="evidence" value="ECO:0007669"/>
    <property type="project" value="TreeGrafter"/>
</dbReference>
<dbReference type="Proteomes" id="UP000274131">
    <property type="component" value="Unassembled WGS sequence"/>
</dbReference>
<feature type="compositionally biased region" description="Polar residues" evidence="2">
    <location>
        <begin position="50"/>
        <end position="68"/>
    </location>
</feature>
<dbReference type="EMBL" id="UXUI01007972">
    <property type="protein sequence ID" value="VDD90068.1"/>
    <property type="molecule type" value="Genomic_DNA"/>
</dbReference>
<dbReference type="GO" id="GO:0005814">
    <property type="term" value="C:centriole"/>
    <property type="evidence" value="ECO:0007669"/>
    <property type="project" value="TreeGrafter"/>
</dbReference>
<dbReference type="GO" id="GO:0097730">
    <property type="term" value="C:non-motile cilium"/>
    <property type="evidence" value="ECO:0007669"/>
    <property type="project" value="TreeGrafter"/>
</dbReference>
<gene>
    <name evidence="3" type="ORF">EVEC_LOCUS4819</name>
</gene>
<proteinExistence type="predicted"/>
<protein>
    <submittedName>
        <fullName evidence="5">Probable UDP-N-acetylglucosamine--peptide N-acetylglucosaminyltransferase SPINDLY</fullName>
    </submittedName>
</protein>
<feature type="region of interest" description="Disordered" evidence="2">
    <location>
        <begin position="46"/>
        <end position="68"/>
    </location>
</feature>
<evidence type="ECO:0000313" key="3">
    <source>
        <dbReference type="EMBL" id="VDD90068.1"/>
    </source>
</evidence>
<dbReference type="Pfam" id="PF08238">
    <property type="entry name" value="Sel1"/>
    <property type="match status" value="1"/>
</dbReference>
<dbReference type="GO" id="GO:0019894">
    <property type="term" value="F:kinesin binding"/>
    <property type="evidence" value="ECO:0007669"/>
    <property type="project" value="TreeGrafter"/>
</dbReference>
<dbReference type="WBParaSite" id="EVEC_0000516601-mRNA-1">
    <property type="protein sequence ID" value="EVEC_0000516601-mRNA-1"/>
    <property type="gene ID" value="EVEC_0000516601"/>
</dbReference>
<feature type="repeat" description="TPR" evidence="1">
    <location>
        <begin position="485"/>
        <end position="518"/>
    </location>
</feature>
<evidence type="ECO:0000313" key="5">
    <source>
        <dbReference type="WBParaSite" id="EVEC_0000516601-mRNA-1"/>
    </source>
</evidence>
<organism evidence="5">
    <name type="scientific">Enterobius vermicularis</name>
    <name type="common">Human pinworm</name>
    <dbReference type="NCBI Taxonomy" id="51028"/>
    <lineage>
        <taxon>Eukaryota</taxon>
        <taxon>Metazoa</taxon>
        <taxon>Ecdysozoa</taxon>
        <taxon>Nematoda</taxon>
        <taxon>Chromadorea</taxon>
        <taxon>Rhabditida</taxon>
        <taxon>Spirurina</taxon>
        <taxon>Oxyuridomorpha</taxon>
        <taxon>Oxyuroidea</taxon>
        <taxon>Oxyuridae</taxon>
        <taxon>Enterobius</taxon>
    </lineage>
</organism>
<dbReference type="PROSITE" id="PS50005">
    <property type="entry name" value="TPR"/>
    <property type="match status" value="5"/>
</dbReference>
<dbReference type="Pfam" id="PF13181">
    <property type="entry name" value="TPR_8"/>
    <property type="match status" value="2"/>
</dbReference>
<dbReference type="SUPFAM" id="SSF48452">
    <property type="entry name" value="TPR-like"/>
    <property type="match status" value="1"/>
</dbReference>
<feature type="compositionally biased region" description="Acidic residues" evidence="2">
    <location>
        <begin position="793"/>
        <end position="807"/>
    </location>
</feature>
<evidence type="ECO:0000256" key="2">
    <source>
        <dbReference type="SAM" id="MobiDB-lite"/>
    </source>
</evidence>
<name>A0A0N4V4R8_ENTVE</name>
<dbReference type="SMART" id="SM00028">
    <property type="entry name" value="TPR"/>
    <property type="match status" value="9"/>
</dbReference>
<sequence length="807" mass="92219">MDPKSELDEKYEGFNDYEYAYDMQNVLNDKVFQQAVTRSSYGRRPFTGNRILSTATRPSTSAARNLPSSGVRSLLTSSGIMHTSAVPRKNAFAPRPLTAVRGAGYTSEKKYFIDGQVSISEAVGEINTEKTVEESNEDKCRQLEDEVNLLLEESIKAWEKKEFKLALEKAKQAGRKERLAVRLREQLSVVEQLNLDLTFTVLLNLAHQYMANDLLTEALKTYQMIVKNKMFSNTGRLKVNIGNIYFRKKDYDKAIKYYRMALDQVPNSQASTRMKILNNIGVAFIKLGEYEEAANTFGYCMEERADYGTALNLILTAYCLENVDKMKESFQQLVDIPRFVDDEPKYIEHEDFLLSKTISTDLLKQWERERRKVAEKTVLTAAKVIAPAIAPNYAEGHAWCVEITKQSVYASLAMELELNKAIDLLRQGQLETASQALMVFNNKDSKIASVAANNLAVMNYLQGSQNYEEAVEFCEQSLNVDRYNANALVNRGNIYFANNDYEKAFQYYKDALSNEVKATCVQALYNMGLITKMEGRLKETLEYFYKLHNLLFSNVEVLCQLASVYEMMGDSAQALELYSQANSLAPSDPSIYAKLASLYENEGDKSQAFQCYSDSYRYFPSNINIIEWLGAHYVETQFPEKAVIYFEKAAIMQPNEIRWQLMMASCHRRAGDYQKALNVYKTVHRRFPDNIECLKFLVRISTDLGIPESKDYKQKVRYFFLNIFASSPAENLRHLRMQRVTDSSHGKRALINSAPHESTSTSRSTDHNYEDPIGLAPERPKTSKGQKGRNLEETLENEEIDENFLPD</sequence>
<dbReference type="GO" id="GO:0097546">
    <property type="term" value="C:ciliary base"/>
    <property type="evidence" value="ECO:0007669"/>
    <property type="project" value="TreeGrafter"/>
</dbReference>
<evidence type="ECO:0000256" key="1">
    <source>
        <dbReference type="PROSITE-ProRule" id="PRU00339"/>
    </source>
</evidence>
<feature type="repeat" description="TPR" evidence="1">
    <location>
        <begin position="555"/>
        <end position="588"/>
    </location>
</feature>
<dbReference type="InterPro" id="IPR019734">
    <property type="entry name" value="TPR_rpt"/>
</dbReference>
<dbReference type="AlphaFoldDB" id="A0A0N4V4R8"/>
<keyword evidence="1" id="KW-0802">TPR repeat</keyword>
<accession>A0A0N4V4R8</accession>
<dbReference type="Pfam" id="PF13174">
    <property type="entry name" value="TPR_6"/>
    <property type="match status" value="1"/>
</dbReference>
<feature type="region of interest" description="Disordered" evidence="2">
    <location>
        <begin position="743"/>
        <end position="807"/>
    </location>
</feature>
<feature type="repeat" description="TPR" evidence="1">
    <location>
        <begin position="589"/>
        <end position="622"/>
    </location>
</feature>
<feature type="repeat" description="TPR" evidence="1">
    <location>
        <begin position="235"/>
        <end position="268"/>
    </location>
</feature>
<dbReference type="SMART" id="SM00671">
    <property type="entry name" value="SEL1"/>
    <property type="match status" value="4"/>
</dbReference>
<dbReference type="STRING" id="51028.A0A0N4V4R8"/>
<dbReference type="GO" id="GO:0036064">
    <property type="term" value="C:ciliary basal body"/>
    <property type="evidence" value="ECO:0007669"/>
    <property type="project" value="TreeGrafter"/>
</dbReference>
<reference evidence="3 4" key="2">
    <citation type="submission" date="2018-10" db="EMBL/GenBank/DDBJ databases">
        <authorList>
            <consortium name="Pathogen Informatics"/>
        </authorList>
    </citation>
    <scope>NUCLEOTIDE SEQUENCE [LARGE SCALE GENOMIC DNA]</scope>
</reference>
<dbReference type="PANTHER" id="PTHR44117:SF1">
    <property type="entry name" value="INTRAFLAGELLAR TRANSPORT PROTEIN 88 HOMOLOG"/>
    <property type="match status" value="1"/>
</dbReference>
<evidence type="ECO:0000313" key="4">
    <source>
        <dbReference type="Proteomes" id="UP000274131"/>
    </source>
</evidence>
<dbReference type="InterPro" id="IPR006597">
    <property type="entry name" value="Sel1-like"/>
</dbReference>
<dbReference type="GO" id="GO:1905515">
    <property type="term" value="P:non-motile cilium assembly"/>
    <property type="evidence" value="ECO:0007669"/>
    <property type="project" value="TreeGrafter"/>
</dbReference>
<dbReference type="Pfam" id="PF13424">
    <property type="entry name" value="TPR_12"/>
    <property type="match status" value="2"/>
</dbReference>
<feature type="repeat" description="TPR" evidence="1">
    <location>
        <begin position="274"/>
        <end position="307"/>
    </location>
</feature>
<dbReference type="PANTHER" id="PTHR44117">
    <property type="entry name" value="INTRAFLAGELLAR TRANSPORT PROTEIN 88 HOMOLOG"/>
    <property type="match status" value="1"/>
</dbReference>
<dbReference type="InterPro" id="IPR011990">
    <property type="entry name" value="TPR-like_helical_dom_sf"/>
</dbReference>
<dbReference type="OrthoDB" id="1926212at2759"/>
<keyword evidence="4" id="KW-1185">Reference proteome</keyword>